<dbReference type="InterPro" id="IPR035109">
    <property type="entry name" value="ASPR"/>
</dbReference>
<keyword evidence="3" id="KW-1185">Reference proteome</keyword>
<reference evidence="2 3" key="1">
    <citation type="submission" date="2014-10" db="EMBL/GenBank/DDBJ databases">
        <title>Draft genome of the hookworm Ancylostoma caninum.</title>
        <authorList>
            <person name="Mitreva M."/>
        </authorList>
    </citation>
    <scope>NUCLEOTIDE SEQUENCE [LARGE SCALE GENOMIC DNA]</scope>
    <source>
        <strain evidence="2 3">Baltimore</strain>
    </source>
</reference>
<feature type="signal peptide" evidence="1">
    <location>
        <begin position="1"/>
        <end position="21"/>
    </location>
</feature>
<comment type="caution">
    <text evidence="2">The sequence shown here is derived from an EMBL/GenBank/DDBJ whole genome shotgun (WGS) entry which is preliminary data.</text>
</comment>
<dbReference type="EMBL" id="JOJR01001417">
    <property type="protein sequence ID" value="RCN30973.1"/>
    <property type="molecule type" value="Genomic_DNA"/>
</dbReference>
<evidence type="ECO:0000313" key="3">
    <source>
        <dbReference type="Proteomes" id="UP000252519"/>
    </source>
</evidence>
<dbReference type="AlphaFoldDB" id="A0A368FFP2"/>
<protein>
    <recommendedName>
        <fullName evidence="4">SCP domain-containing protein</fullName>
    </recommendedName>
</protein>
<sequence>MISYTALLVGFCSLLPPTTSAWPIIPPTPPSADPSILPICNETDPSYSHEDRKAIFDEVVGTLPKKSKPYYACSLEKLAAEVWKDSQAGKEEFDKQHIQKFKYKSQVDEFVKAAVNKWDRRFQNNKQKTYMGCYHGKKNNGNSKAVCLFI</sequence>
<keyword evidence="1" id="KW-0732">Signal</keyword>
<evidence type="ECO:0000256" key="1">
    <source>
        <dbReference type="SAM" id="SignalP"/>
    </source>
</evidence>
<organism evidence="2 3">
    <name type="scientific">Ancylostoma caninum</name>
    <name type="common">Dog hookworm</name>
    <dbReference type="NCBI Taxonomy" id="29170"/>
    <lineage>
        <taxon>Eukaryota</taxon>
        <taxon>Metazoa</taxon>
        <taxon>Ecdysozoa</taxon>
        <taxon>Nematoda</taxon>
        <taxon>Chromadorea</taxon>
        <taxon>Rhabditida</taxon>
        <taxon>Rhabditina</taxon>
        <taxon>Rhabditomorpha</taxon>
        <taxon>Strongyloidea</taxon>
        <taxon>Ancylostomatidae</taxon>
        <taxon>Ancylostomatinae</taxon>
        <taxon>Ancylostoma</taxon>
    </lineage>
</organism>
<accession>A0A368FFP2</accession>
<name>A0A368FFP2_ANCCA</name>
<evidence type="ECO:0008006" key="4">
    <source>
        <dbReference type="Google" id="ProtNLM"/>
    </source>
</evidence>
<gene>
    <name evidence="2" type="ORF">ANCCAN_23248</name>
</gene>
<feature type="chain" id="PRO_5016984067" description="SCP domain-containing protein" evidence="1">
    <location>
        <begin position="22"/>
        <end position="150"/>
    </location>
</feature>
<proteinExistence type="predicted"/>
<dbReference type="Pfam" id="PF17641">
    <property type="entry name" value="ASPRs"/>
    <property type="match status" value="1"/>
</dbReference>
<evidence type="ECO:0000313" key="2">
    <source>
        <dbReference type="EMBL" id="RCN30973.1"/>
    </source>
</evidence>
<dbReference type="Proteomes" id="UP000252519">
    <property type="component" value="Unassembled WGS sequence"/>
</dbReference>